<name>A0AA95F002_9BACL</name>
<accession>A0AA95F002</accession>
<dbReference type="PROSITE" id="PS51257">
    <property type="entry name" value="PROKAR_LIPOPROTEIN"/>
    <property type="match status" value="1"/>
</dbReference>
<feature type="compositionally biased region" description="Acidic residues" evidence="1">
    <location>
        <begin position="51"/>
        <end position="60"/>
    </location>
</feature>
<proteinExistence type="predicted"/>
<dbReference type="SUPFAM" id="SSF56281">
    <property type="entry name" value="Metallo-hydrolase/oxidoreductase"/>
    <property type="match status" value="1"/>
</dbReference>
<gene>
    <name evidence="2" type="ORF">P0Y55_17950</name>
</gene>
<sequence length="293" mass="32319">MNRNYRQGLWLFVLIVCLIVLQACSKVKEETVATLADAIQTSPQSGASDSTSEESSEASPEDTGPKIDTETLKNTTGKTMIKSVTAKFGNHMSFAIVSKEGTVIVADPNHISTENGLLQADIITSSFINHSHQDAAFNSYNPNARISEMKAETFTVKDITVTGVAASQSTDPIVPEAPTNVIYVYEVDGLRIAYIGGLGQDELTEDQLKELGKLDIVLDYFNYAPSYNIKKDTTIKVMQQLNPRIIIPTEYKAKVVEEIVEALKIKDQREMDYLAVDKADIEAIKEPAYIFLK</sequence>
<feature type="region of interest" description="Disordered" evidence="1">
    <location>
        <begin position="41"/>
        <end position="74"/>
    </location>
</feature>
<evidence type="ECO:0000313" key="2">
    <source>
        <dbReference type="EMBL" id="WEK54393.1"/>
    </source>
</evidence>
<dbReference type="Gene3D" id="3.60.15.10">
    <property type="entry name" value="Ribonuclease Z/Hydroxyacylglutathione hydrolase-like"/>
    <property type="match status" value="1"/>
</dbReference>
<evidence type="ECO:0000313" key="3">
    <source>
        <dbReference type="Proteomes" id="UP001178662"/>
    </source>
</evidence>
<dbReference type="PANTHER" id="PTHR39189">
    <property type="entry name" value="UPF0173 METAL-DEPENDENT HYDROLASE YTKL"/>
    <property type="match status" value="1"/>
</dbReference>
<keyword evidence="3" id="KW-1185">Reference proteome</keyword>
<dbReference type="AlphaFoldDB" id="A0AA95F002"/>
<evidence type="ECO:0000256" key="1">
    <source>
        <dbReference type="SAM" id="MobiDB-lite"/>
    </source>
</evidence>
<organism evidence="2 3">
    <name type="scientific">Candidatus Cohnella colombiensis</name>
    <dbReference type="NCBI Taxonomy" id="3121368"/>
    <lineage>
        <taxon>Bacteria</taxon>
        <taxon>Bacillati</taxon>
        <taxon>Bacillota</taxon>
        <taxon>Bacilli</taxon>
        <taxon>Bacillales</taxon>
        <taxon>Paenibacillaceae</taxon>
        <taxon>Cohnella</taxon>
    </lineage>
</organism>
<dbReference type="EMBL" id="CP119317">
    <property type="protein sequence ID" value="WEK54393.1"/>
    <property type="molecule type" value="Genomic_DNA"/>
</dbReference>
<dbReference type="PANTHER" id="PTHR39189:SF1">
    <property type="entry name" value="UPF0173 METAL-DEPENDENT HYDROLASE YTKL"/>
    <property type="match status" value="1"/>
</dbReference>
<dbReference type="Proteomes" id="UP001178662">
    <property type="component" value="Chromosome"/>
</dbReference>
<dbReference type="InterPro" id="IPR036866">
    <property type="entry name" value="RibonucZ/Hydroxyglut_hydro"/>
</dbReference>
<dbReference type="Pfam" id="PF13483">
    <property type="entry name" value="Lactamase_B_3"/>
    <property type="match status" value="1"/>
</dbReference>
<reference evidence="2" key="1">
    <citation type="submission" date="2023-03" db="EMBL/GenBank/DDBJ databases">
        <title>Andean soil-derived lignocellulolytic bacterial consortium as a source of novel taxa and putative plastic-active enzymes.</title>
        <authorList>
            <person name="Diaz-Garcia L."/>
            <person name="Chuvochina M."/>
            <person name="Feuerriegel G."/>
            <person name="Bunk B."/>
            <person name="Sproer C."/>
            <person name="Streit W.R."/>
            <person name="Rodriguez L.M."/>
            <person name="Overmann J."/>
            <person name="Jimenez D.J."/>
        </authorList>
    </citation>
    <scope>NUCLEOTIDE SEQUENCE</scope>
    <source>
        <strain evidence="2">MAG 2441</strain>
    </source>
</reference>
<protein>
    <submittedName>
        <fullName evidence="2">MBL fold metallo-hydrolase</fullName>
    </submittedName>
</protein>